<sequence length="129" mass="13970">MTADDFPVDHRSKASLKVQAVATLSSAGGITLNIQSAFANAVYIRLALYPNSRATQKPRYLGIRVLHPGTPVLVELTAEQASMWLQTAAAKRSPTPSLRIETSHDPREWAIVVPPRLADASLPQANDVD</sequence>
<comment type="caution">
    <text evidence="1">The sequence shown here is derived from an EMBL/GenBank/DDBJ whole genome shotgun (WGS) entry which is preliminary data.</text>
</comment>
<keyword evidence="2" id="KW-1185">Reference proteome</keyword>
<proteinExistence type="predicted"/>
<name>A0A7J6KPC2_PERCH</name>
<organism evidence="1 2">
    <name type="scientific">Perkinsus chesapeaki</name>
    <name type="common">Clam parasite</name>
    <name type="synonym">Perkinsus andrewsi</name>
    <dbReference type="NCBI Taxonomy" id="330153"/>
    <lineage>
        <taxon>Eukaryota</taxon>
        <taxon>Sar</taxon>
        <taxon>Alveolata</taxon>
        <taxon>Perkinsozoa</taxon>
        <taxon>Perkinsea</taxon>
        <taxon>Perkinsida</taxon>
        <taxon>Perkinsidae</taxon>
        <taxon>Perkinsus</taxon>
    </lineage>
</organism>
<gene>
    <name evidence="1" type="ORF">FOL47_002553</name>
</gene>
<protein>
    <submittedName>
        <fullName evidence="1">Uncharacterized protein</fullName>
    </submittedName>
</protein>
<accession>A0A7J6KPC2</accession>
<reference evidence="1 2" key="1">
    <citation type="submission" date="2020-04" db="EMBL/GenBank/DDBJ databases">
        <title>Perkinsus chesapeaki whole genome sequence.</title>
        <authorList>
            <person name="Bogema D.R."/>
        </authorList>
    </citation>
    <scope>NUCLEOTIDE SEQUENCE [LARGE SCALE GENOMIC DNA]</scope>
    <source>
        <strain evidence="1">ATCC PRA-425</strain>
    </source>
</reference>
<evidence type="ECO:0000313" key="2">
    <source>
        <dbReference type="Proteomes" id="UP000591131"/>
    </source>
</evidence>
<evidence type="ECO:0000313" key="1">
    <source>
        <dbReference type="EMBL" id="KAF4648998.1"/>
    </source>
</evidence>
<dbReference type="Proteomes" id="UP000591131">
    <property type="component" value="Unassembled WGS sequence"/>
</dbReference>
<dbReference type="AlphaFoldDB" id="A0A7J6KPC2"/>
<dbReference type="EMBL" id="JAAPAO010001709">
    <property type="protein sequence ID" value="KAF4648998.1"/>
    <property type="molecule type" value="Genomic_DNA"/>
</dbReference>